<evidence type="ECO:0000313" key="3">
    <source>
        <dbReference type="Proteomes" id="UP001177140"/>
    </source>
</evidence>
<dbReference type="AlphaFoldDB" id="A0AA41VU44"/>
<dbReference type="PANTHER" id="PTHR33924:SF5">
    <property type="entry name" value="CATION-TRANSPORTING ATPASE"/>
    <property type="match status" value="1"/>
</dbReference>
<feature type="region of interest" description="Disordered" evidence="1">
    <location>
        <begin position="67"/>
        <end position="90"/>
    </location>
</feature>
<evidence type="ECO:0000313" key="2">
    <source>
        <dbReference type="EMBL" id="MCL7047541.1"/>
    </source>
</evidence>
<feature type="compositionally biased region" description="Polar residues" evidence="1">
    <location>
        <begin position="11"/>
        <end position="21"/>
    </location>
</feature>
<dbReference type="Proteomes" id="UP001177140">
    <property type="component" value="Unassembled WGS sequence"/>
</dbReference>
<feature type="region of interest" description="Disordered" evidence="1">
    <location>
        <begin position="197"/>
        <end position="238"/>
    </location>
</feature>
<proteinExistence type="predicted"/>
<dbReference type="PANTHER" id="PTHR33924">
    <property type="entry name" value="CATION-TRANSPORTING ATPASE"/>
    <property type="match status" value="1"/>
</dbReference>
<organism evidence="2 3">
    <name type="scientific">Papaver nudicaule</name>
    <name type="common">Iceland poppy</name>
    <dbReference type="NCBI Taxonomy" id="74823"/>
    <lineage>
        <taxon>Eukaryota</taxon>
        <taxon>Viridiplantae</taxon>
        <taxon>Streptophyta</taxon>
        <taxon>Embryophyta</taxon>
        <taxon>Tracheophyta</taxon>
        <taxon>Spermatophyta</taxon>
        <taxon>Magnoliopsida</taxon>
        <taxon>Ranunculales</taxon>
        <taxon>Papaveraceae</taxon>
        <taxon>Papaveroideae</taxon>
        <taxon>Papaver</taxon>
    </lineage>
</organism>
<accession>A0AA41VU44</accession>
<feature type="region of interest" description="Disordered" evidence="1">
    <location>
        <begin position="1"/>
        <end position="55"/>
    </location>
</feature>
<keyword evidence="3" id="KW-1185">Reference proteome</keyword>
<feature type="compositionally biased region" description="Basic and acidic residues" evidence="1">
    <location>
        <begin position="22"/>
        <end position="36"/>
    </location>
</feature>
<feature type="compositionally biased region" description="Basic and acidic residues" evidence="1">
    <location>
        <begin position="1"/>
        <end position="10"/>
    </location>
</feature>
<sequence length="600" mass="66731">MILRRMDNNKRVVNSDPSSENPRSDSKVGEEKRKFEVSAGDIGGENIDHGHDSKRIKLRDIESILQSKGSGTHCPDTSISKNPKHQSQSCRKEEVSKMKEIPKFIDLTMEEPVVEKPASKSVLPRIDGSCNKQIKDLEIESLGVGNVSKVVPKNPFHPYNVPHQLKSREDSECGSSTGPIEENESLRRWKEMKQNGFLSSTSTTGPVPIPPPKRRVKKTTNKSIKATASASASTGMKPTNVKSVHMKSVPMKTTKCTKSSDTMKKKMELAKKEEINRFTKVAAPSGLLNGLNPGIITHVRNSKQVHSIIEALVRSEQIQNSRKTAGAELMREAKNSNNHTDNLGNFQALGVPSFSLSVEDELAHTFNGTSKDAIYVAYRKVCSDTSGTSCFTSGSEDDILTVKLSPSIPPEHRSLNIEESASKTSISSLSIKAATVASQWLELLYQDFRGRLAALERSKKRLQSVIQIELPLLVSREFPNEQENSIICSQSSSTNEHHNAGARDIHRARWSGVFDQMEKQLYEEGKQLERWLNQVKEMQLHCEWGLQCVNWHDFQLQKSEDDSRLRKGSKPDKELSVMAAAASIYSTCNLVMAKGNAFCC</sequence>
<feature type="compositionally biased region" description="Polar residues" evidence="1">
    <location>
        <begin position="67"/>
        <end position="89"/>
    </location>
</feature>
<comment type="caution">
    <text evidence="2">The sequence shown here is derived from an EMBL/GenBank/DDBJ whole genome shotgun (WGS) entry which is preliminary data.</text>
</comment>
<feature type="region of interest" description="Disordered" evidence="1">
    <location>
        <begin position="158"/>
        <end position="181"/>
    </location>
</feature>
<reference evidence="2" key="1">
    <citation type="submission" date="2022-03" db="EMBL/GenBank/DDBJ databases">
        <title>A functionally conserved STORR gene fusion in Papaver species that diverged 16.8 million years ago.</title>
        <authorList>
            <person name="Catania T."/>
        </authorList>
    </citation>
    <scope>NUCLEOTIDE SEQUENCE</scope>
    <source>
        <strain evidence="2">S-191538</strain>
    </source>
</reference>
<feature type="compositionally biased region" description="Low complexity" evidence="1">
    <location>
        <begin position="221"/>
        <end position="234"/>
    </location>
</feature>
<feature type="compositionally biased region" description="Basic and acidic residues" evidence="1">
    <location>
        <begin position="46"/>
        <end position="55"/>
    </location>
</feature>
<dbReference type="EMBL" id="JAJJMA010294032">
    <property type="protein sequence ID" value="MCL7047541.1"/>
    <property type="molecule type" value="Genomic_DNA"/>
</dbReference>
<evidence type="ECO:0000256" key="1">
    <source>
        <dbReference type="SAM" id="MobiDB-lite"/>
    </source>
</evidence>
<gene>
    <name evidence="2" type="ORF">MKW94_012974</name>
</gene>
<protein>
    <submittedName>
        <fullName evidence="2">Uncharacterized protein</fullName>
    </submittedName>
</protein>
<name>A0AA41VU44_PAPNU</name>